<keyword evidence="2" id="KW-1185">Reference proteome</keyword>
<accession>A0A511XHT9</accession>
<dbReference type="InterPro" id="IPR021409">
    <property type="entry name" value="DUF3047"/>
</dbReference>
<dbReference type="RefSeq" id="WP_146886176.1">
    <property type="nucleotide sequence ID" value="NZ_BJYG01000006.1"/>
</dbReference>
<dbReference type="Proteomes" id="UP000321746">
    <property type="component" value="Unassembled WGS sequence"/>
</dbReference>
<dbReference type="Pfam" id="PF11249">
    <property type="entry name" value="DUF3047"/>
    <property type="match status" value="1"/>
</dbReference>
<organism evidence="1 2">
    <name type="scientific">Acetobacter oeni</name>
    <dbReference type="NCBI Taxonomy" id="304077"/>
    <lineage>
        <taxon>Bacteria</taxon>
        <taxon>Pseudomonadati</taxon>
        <taxon>Pseudomonadota</taxon>
        <taxon>Alphaproteobacteria</taxon>
        <taxon>Acetobacterales</taxon>
        <taxon>Acetobacteraceae</taxon>
        <taxon>Acetobacter</taxon>
    </lineage>
</organism>
<evidence type="ECO:0000313" key="2">
    <source>
        <dbReference type="Proteomes" id="UP000321746"/>
    </source>
</evidence>
<sequence>MLRGLEPSRHEQWSQQEIIFEKETVFSAWADGEVEAFTKAFSLWAGMDEAVLPGPRDPCEGGIGVSVRLTGAPETRIQPPEHWSFMDIFGEVTIFSGSGTDITVETHDGDCCILETPVDIPLNEKTRLSWSWLVEKLPSELPEDLALTHDYISVAVRFDNGRDLSCLWSKKLPAGYHFACPLPWWCDRETHWIARSGNEKPGQWQDELRPVGSDYRTAIGGPLPERIVAV</sequence>
<gene>
    <name evidence="1" type="ORF">AOE01nite_07410</name>
</gene>
<dbReference type="OrthoDB" id="9775969at2"/>
<protein>
    <submittedName>
        <fullName evidence="1">Uncharacterized protein</fullName>
    </submittedName>
</protein>
<dbReference type="EMBL" id="BJYG01000006">
    <property type="protein sequence ID" value="GEN62517.1"/>
    <property type="molecule type" value="Genomic_DNA"/>
</dbReference>
<dbReference type="AlphaFoldDB" id="A0A511XHT9"/>
<evidence type="ECO:0000313" key="1">
    <source>
        <dbReference type="EMBL" id="GEN62517.1"/>
    </source>
</evidence>
<name>A0A511XHT9_9PROT</name>
<proteinExistence type="predicted"/>
<comment type="caution">
    <text evidence="1">The sequence shown here is derived from an EMBL/GenBank/DDBJ whole genome shotgun (WGS) entry which is preliminary data.</text>
</comment>
<reference evidence="1 2" key="1">
    <citation type="submission" date="2019-07" db="EMBL/GenBank/DDBJ databases">
        <title>Whole genome shotgun sequence of Acetobacter oeni NBRC 105207.</title>
        <authorList>
            <person name="Hosoyama A."/>
            <person name="Uohara A."/>
            <person name="Ohji S."/>
            <person name="Ichikawa N."/>
        </authorList>
    </citation>
    <scope>NUCLEOTIDE SEQUENCE [LARGE SCALE GENOMIC DNA]</scope>
    <source>
        <strain evidence="1 2">NBRC 105207</strain>
    </source>
</reference>